<gene>
    <name evidence="1" type="ORF">GSTENG00017211001</name>
</gene>
<proteinExistence type="predicted"/>
<name>Q4SJH3_TETNG</name>
<organism evidence="1">
    <name type="scientific">Tetraodon nigroviridis</name>
    <name type="common">Spotted green pufferfish</name>
    <name type="synonym">Chelonodon nigroviridis</name>
    <dbReference type="NCBI Taxonomy" id="99883"/>
    <lineage>
        <taxon>Eukaryota</taxon>
        <taxon>Metazoa</taxon>
        <taxon>Chordata</taxon>
        <taxon>Craniata</taxon>
        <taxon>Vertebrata</taxon>
        <taxon>Euteleostomi</taxon>
        <taxon>Actinopterygii</taxon>
        <taxon>Neopterygii</taxon>
        <taxon>Teleostei</taxon>
        <taxon>Neoteleostei</taxon>
        <taxon>Acanthomorphata</taxon>
        <taxon>Eupercaria</taxon>
        <taxon>Tetraodontiformes</taxon>
        <taxon>Tetradontoidea</taxon>
        <taxon>Tetraodontidae</taxon>
        <taxon>Tetraodon</taxon>
    </lineage>
</organism>
<comment type="caution">
    <text evidence="1">The sequence shown here is derived from an EMBL/GenBank/DDBJ whole genome shotgun (WGS) entry which is preliminary data.</text>
</comment>
<dbReference type="EMBL" id="CAAE01014575">
    <property type="protein sequence ID" value="CAF99209.1"/>
    <property type="molecule type" value="Genomic_DNA"/>
</dbReference>
<accession>Q4SJH3</accession>
<sequence length="35" mass="3785">MNGDMPHVPITTLAGIASLTDCKCDNRTISKLVLR</sequence>
<reference evidence="1" key="1">
    <citation type="journal article" date="2004" name="Nature">
        <title>Genome duplication in the teleost fish Tetraodon nigroviridis reveals the early vertebrate proto-karyotype.</title>
        <authorList>
            <person name="Jaillon O."/>
            <person name="Aury J.-M."/>
            <person name="Brunet F."/>
            <person name="Petit J.-L."/>
            <person name="Stange-Thomann N."/>
            <person name="Mauceli E."/>
            <person name="Bouneau L."/>
            <person name="Fischer C."/>
            <person name="Ozouf-Costaz C."/>
            <person name="Bernot A."/>
            <person name="Nicaud S."/>
            <person name="Jaffe D."/>
            <person name="Fisher S."/>
            <person name="Lutfalla G."/>
            <person name="Dossat C."/>
            <person name="Segurens B."/>
            <person name="Dasilva C."/>
            <person name="Salanoubat M."/>
            <person name="Levy M."/>
            <person name="Boudet N."/>
            <person name="Castellano S."/>
            <person name="Anthouard V."/>
            <person name="Jubin C."/>
            <person name="Castelli V."/>
            <person name="Katinka M."/>
            <person name="Vacherie B."/>
            <person name="Biemont C."/>
            <person name="Skalli Z."/>
            <person name="Cattolico L."/>
            <person name="Poulain J."/>
            <person name="De Berardinis V."/>
            <person name="Cruaud C."/>
            <person name="Duprat S."/>
            <person name="Brottier P."/>
            <person name="Coutanceau J.-P."/>
            <person name="Gouzy J."/>
            <person name="Parra G."/>
            <person name="Lardier G."/>
            <person name="Chapple C."/>
            <person name="McKernan K.J."/>
            <person name="McEwan P."/>
            <person name="Bosak S."/>
            <person name="Kellis M."/>
            <person name="Volff J.-N."/>
            <person name="Guigo R."/>
            <person name="Zody M.C."/>
            <person name="Mesirov J."/>
            <person name="Lindblad-Toh K."/>
            <person name="Birren B."/>
            <person name="Nusbaum C."/>
            <person name="Kahn D."/>
            <person name="Robinson-Rechavi M."/>
            <person name="Laudet V."/>
            <person name="Schachter V."/>
            <person name="Quetier F."/>
            <person name="Saurin W."/>
            <person name="Scarpelli C."/>
            <person name="Wincker P."/>
            <person name="Lander E.S."/>
            <person name="Weissenbach J."/>
            <person name="Roest Crollius H."/>
        </authorList>
    </citation>
    <scope>NUCLEOTIDE SEQUENCE [LARGE SCALE GENOMIC DNA]</scope>
</reference>
<dbReference type="AlphaFoldDB" id="Q4SJH3"/>
<dbReference type="KEGG" id="tng:GSTEN00017211G001"/>
<protein>
    <submittedName>
        <fullName evidence="1">(spotted green pufferfish) hypothetical protein</fullName>
    </submittedName>
</protein>
<reference evidence="1" key="2">
    <citation type="submission" date="2004-02" db="EMBL/GenBank/DDBJ databases">
        <authorList>
            <consortium name="Genoscope"/>
            <consortium name="Whitehead Institute Centre for Genome Research"/>
        </authorList>
    </citation>
    <scope>NUCLEOTIDE SEQUENCE</scope>
</reference>
<dbReference type="OrthoDB" id="418242at2759"/>
<evidence type="ECO:0000313" key="1">
    <source>
        <dbReference type="EMBL" id="CAF99209.1"/>
    </source>
</evidence>